<feature type="region of interest" description="Disordered" evidence="1">
    <location>
        <begin position="244"/>
        <end position="270"/>
    </location>
</feature>
<name>A0A409VME9_PSICY</name>
<dbReference type="Proteomes" id="UP000283269">
    <property type="component" value="Unassembled WGS sequence"/>
</dbReference>
<dbReference type="InParanoid" id="A0A409VME9"/>
<dbReference type="AlphaFoldDB" id="A0A409VME9"/>
<keyword evidence="3" id="KW-1185">Reference proteome</keyword>
<gene>
    <name evidence="2" type="ORF">CVT25_005977</name>
</gene>
<organism evidence="2 3">
    <name type="scientific">Psilocybe cyanescens</name>
    <dbReference type="NCBI Taxonomy" id="93625"/>
    <lineage>
        <taxon>Eukaryota</taxon>
        <taxon>Fungi</taxon>
        <taxon>Dikarya</taxon>
        <taxon>Basidiomycota</taxon>
        <taxon>Agaricomycotina</taxon>
        <taxon>Agaricomycetes</taxon>
        <taxon>Agaricomycetidae</taxon>
        <taxon>Agaricales</taxon>
        <taxon>Agaricineae</taxon>
        <taxon>Strophariaceae</taxon>
        <taxon>Psilocybe</taxon>
    </lineage>
</organism>
<dbReference type="OrthoDB" id="2649166at2759"/>
<accession>A0A409VME9</accession>
<feature type="region of interest" description="Disordered" evidence="1">
    <location>
        <begin position="1"/>
        <end position="39"/>
    </location>
</feature>
<sequence>MSGTFQSPRPESDSPYSRPDSSSGPSTNDQEHGDTQRSLQQASVALEVAYNRIRQVRRSLMELSESLPSTDGLPRFSMNFNEFEPGHEALLLAGDRFEAERELSRGFDASTTFTLPHIPPVVNLPNVERSTSTGDAQGVNEALLNRMDTDSILFQPLLSPNVLPPRFSRREHSNDMQYFQRPGITYDPASTLRGLRVAAREAQAREVQGLHAERRVLRETAIDSMLHTNGGSSRVERQNHLGRGTESLDSRRMAHSPPLPTAPPAWRAPDPRRWRIRPELRVNHRPSGVDVPDRFLTLSTMMNTPHSTDMSRNVPGLPLSTETTPTSAFERYHFYQEGMRLEDMASNINIDWSDDDFVSWLFPAQESNLLPPRERQQTDTQPNPEIIRITRTTDTAESPPESSPPRRGWARLDADGNEIPPNEEEELERSRTAYRLQALQRSRQTASGNNADNRLAGGMFQNYGGQRNAYGSVLDSTIRIQDAGRQHRRSPGGDLSPLYIDPLPMPLAAMTSTVEEHKDEDACCDIIVPKYACLAGR</sequence>
<feature type="compositionally biased region" description="Low complexity" evidence="1">
    <location>
        <begin position="7"/>
        <end position="26"/>
    </location>
</feature>
<evidence type="ECO:0000313" key="2">
    <source>
        <dbReference type="EMBL" id="PPQ67398.1"/>
    </source>
</evidence>
<dbReference type="EMBL" id="NHYD01003974">
    <property type="protein sequence ID" value="PPQ67398.1"/>
    <property type="molecule type" value="Genomic_DNA"/>
</dbReference>
<proteinExistence type="predicted"/>
<evidence type="ECO:0000256" key="1">
    <source>
        <dbReference type="SAM" id="MobiDB-lite"/>
    </source>
</evidence>
<comment type="caution">
    <text evidence="2">The sequence shown here is derived from an EMBL/GenBank/DDBJ whole genome shotgun (WGS) entry which is preliminary data.</text>
</comment>
<reference evidence="2 3" key="1">
    <citation type="journal article" date="2018" name="Evol. Lett.">
        <title>Horizontal gene cluster transfer increased hallucinogenic mushroom diversity.</title>
        <authorList>
            <person name="Reynolds H.T."/>
            <person name="Vijayakumar V."/>
            <person name="Gluck-Thaler E."/>
            <person name="Korotkin H.B."/>
            <person name="Matheny P.B."/>
            <person name="Slot J.C."/>
        </authorList>
    </citation>
    <scope>NUCLEOTIDE SEQUENCE [LARGE SCALE GENOMIC DNA]</scope>
    <source>
        <strain evidence="2 3">2631</strain>
    </source>
</reference>
<feature type="region of interest" description="Disordered" evidence="1">
    <location>
        <begin position="368"/>
        <end position="430"/>
    </location>
</feature>
<protein>
    <submittedName>
        <fullName evidence="2">Uncharacterized protein</fullName>
    </submittedName>
</protein>
<evidence type="ECO:0000313" key="3">
    <source>
        <dbReference type="Proteomes" id="UP000283269"/>
    </source>
</evidence>
<feature type="region of interest" description="Disordered" evidence="1">
    <location>
        <begin position="303"/>
        <end position="323"/>
    </location>
</feature>